<sequence>MPGESGSPPGDNRGNKEHWTVGAWRREWFHQAMAYQIEGYWVGCAWRWGPLRQAMPAARLNMRRWVPGGTRHPPGDLGAGSAWRHVSPAGQFYCCSLELLILYSGLQGFW</sequence>
<dbReference type="Proteomes" id="UP000501690">
    <property type="component" value="Linkage Group LG1"/>
</dbReference>
<protein>
    <submittedName>
        <fullName evidence="1">Uncharacterized protein</fullName>
    </submittedName>
</protein>
<reference evidence="1 2" key="1">
    <citation type="submission" date="2019-04" db="EMBL/GenBank/DDBJ databases">
        <title>An improved genome assembly and genetic linkage map for asparagus bean, Vigna unguiculata ssp. sesquipedialis.</title>
        <authorList>
            <person name="Xia Q."/>
            <person name="Zhang R."/>
            <person name="Dong Y."/>
        </authorList>
    </citation>
    <scope>NUCLEOTIDE SEQUENCE [LARGE SCALE GENOMIC DNA]</scope>
    <source>
        <tissue evidence="1">Leaf</tissue>
    </source>
</reference>
<accession>A0A4D6KRK2</accession>
<dbReference type="EMBL" id="CP039345">
    <property type="protein sequence ID" value="QCD79320.1"/>
    <property type="molecule type" value="Genomic_DNA"/>
</dbReference>
<organism evidence="1 2">
    <name type="scientific">Vigna unguiculata</name>
    <name type="common">Cowpea</name>
    <dbReference type="NCBI Taxonomy" id="3917"/>
    <lineage>
        <taxon>Eukaryota</taxon>
        <taxon>Viridiplantae</taxon>
        <taxon>Streptophyta</taxon>
        <taxon>Embryophyta</taxon>
        <taxon>Tracheophyta</taxon>
        <taxon>Spermatophyta</taxon>
        <taxon>Magnoliopsida</taxon>
        <taxon>eudicotyledons</taxon>
        <taxon>Gunneridae</taxon>
        <taxon>Pentapetalae</taxon>
        <taxon>rosids</taxon>
        <taxon>fabids</taxon>
        <taxon>Fabales</taxon>
        <taxon>Fabaceae</taxon>
        <taxon>Papilionoideae</taxon>
        <taxon>50 kb inversion clade</taxon>
        <taxon>NPAAA clade</taxon>
        <taxon>indigoferoid/millettioid clade</taxon>
        <taxon>Phaseoleae</taxon>
        <taxon>Vigna</taxon>
    </lineage>
</organism>
<evidence type="ECO:0000313" key="1">
    <source>
        <dbReference type="EMBL" id="QCD79320.1"/>
    </source>
</evidence>
<dbReference type="AlphaFoldDB" id="A0A4D6KRK2"/>
<keyword evidence="2" id="KW-1185">Reference proteome</keyword>
<name>A0A4D6KRK2_VIGUN</name>
<gene>
    <name evidence="1" type="ORF">DEO72_LG1g2959</name>
</gene>
<proteinExistence type="predicted"/>
<evidence type="ECO:0000313" key="2">
    <source>
        <dbReference type="Proteomes" id="UP000501690"/>
    </source>
</evidence>